<sequence>MLELFNQFLPLPLGDGQLCSNTNSANCLACTTLETVKLEEGE</sequence>
<dbReference type="EMBL" id="BK015797">
    <property type="protein sequence ID" value="DAE25455.1"/>
    <property type="molecule type" value="Genomic_DNA"/>
</dbReference>
<protein>
    <submittedName>
        <fullName evidence="1">Uncharacterized protein</fullName>
    </submittedName>
</protein>
<reference evidence="1" key="1">
    <citation type="journal article" date="2021" name="Proc. Natl. Acad. Sci. U.S.A.">
        <title>A Catalog of Tens of Thousands of Viruses from Human Metagenomes Reveals Hidden Associations with Chronic Diseases.</title>
        <authorList>
            <person name="Tisza M.J."/>
            <person name="Buck C.B."/>
        </authorList>
    </citation>
    <scope>NUCLEOTIDE SEQUENCE</scope>
    <source>
        <strain evidence="1">Ct6d71</strain>
    </source>
</reference>
<organism evidence="1">
    <name type="scientific">Siphoviridae sp. ct6d71</name>
    <dbReference type="NCBI Taxonomy" id="2826298"/>
    <lineage>
        <taxon>Viruses</taxon>
        <taxon>Duplodnaviria</taxon>
        <taxon>Heunggongvirae</taxon>
        <taxon>Uroviricota</taxon>
        <taxon>Caudoviricetes</taxon>
    </lineage>
</organism>
<accession>A0A8S5R1S5</accession>
<evidence type="ECO:0000313" key="1">
    <source>
        <dbReference type="EMBL" id="DAE25455.1"/>
    </source>
</evidence>
<name>A0A8S5R1S5_9CAUD</name>
<proteinExistence type="predicted"/>